<dbReference type="Gene3D" id="3.40.50.1980">
    <property type="entry name" value="Nitrogenase molybdenum iron protein domain"/>
    <property type="match status" value="1"/>
</dbReference>
<sequence>MPLAKAKNILGIQIHVIEYYFGKEDKLMNKSLKFTLLSLTGAALLAACGQANTESDTGNDGDKLEIATTIYPVYAFTKEIVGDHADVSLMVPAGTEAHDYEPSAKQIAALNESDVLIYH</sequence>
<evidence type="ECO:0000256" key="2">
    <source>
        <dbReference type="ARBA" id="ARBA00022448"/>
    </source>
</evidence>
<dbReference type="EMBL" id="ADNT01000118">
    <property type="protein sequence ID" value="EFG48831.1"/>
    <property type="molecule type" value="Genomic_DNA"/>
</dbReference>
<evidence type="ECO:0000256" key="1">
    <source>
        <dbReference type="ARBA" id="ARBA00011028"/>
    </source>
</evidence>
<dbReference type="PANTHER" id="PTHR42953">
    <property type="entry name" value="HIGH-AFFINITY ZINC UPTAKE SYSTEM PROTEIN ZNUA-RELATED"/>
    <property type="match status" value="1"/>
</dbReference>
<dbReference type="InterPro" id="IPR006129">
    <property type="entry name" value="AdhesinB"/>
</dbReference>
<keyword evidence="2" id="KW-0813">Transport</keyword>
<keyword evidence="5" id="KW-1185">Reference proteome</keyword>
<organism evidence="4 5">
    <name type="scientific">Aerococcus viridans (strain ATCC 11563 / DSM 20340 / CCUG 4311 / JCM 20461 / NBRC 12219 / NCTC 8251 / M1)</name>
    <dbReference type="NCBI Taxonomy" id="655812"/>
    <lineage>
        <taxon>Bacteria</taxon>
        <taxon>Bacillati</taxon>
        <taxon>Bacillota</taxon>
        <taxon>Bacilli</taxon>
        <taxon>Lactobacillales</taxon>
        <taxon>Aerococcaceae</taxon>
        <taxon>Aerococcus</taxon>
    </lineage>
</organism>
<evidence type="ECO:0000256" key="3">
    <source>
        <dbReference type="ARBA" id="ARBA00022729"/>
    </source>
</evidence>
<dbReference type="PANTHER" id="PTHR42953:SF3">
    <property type="entry name" value="HIGH-AFFINITY ZINC UPTAKE SYSTEM PROTEIN ZNUA"/>
    <property type="match status" value="1"/>
</dbReference>
<dbReference type="InterPro" id="IPR006127">
    <property type="entry name" value="ZnuA-like"/>
</dbReference>
<evidence type="ECO:0000313" key="4">
    <source>
        <dbReference type="EMBL" id="EFG48831.1"/>
    </source>
</evidence>
<comment type="similarity">
    <text evidence="1">Belongs to the bacterial solute-binding protein 9 family.</text>
</comment>
<comment type="caution">
    <text evidence="4">The sequence shown here is derived from an EMBL/GenBank/DDBJ whole genome shotgun (WGS) entry which is preliminary data.</text>
</comment>
<keyword evidence="4" id="KW-0449">Lipoprotein</keyword>
<dbReference type="InterPro" id="IPR050492">
    <property type="entry name" value="Bact_metal-bind_prot9"/>
</dbReference>
<dbReference type="SUPFAM" id="SSF53807">
    <property type="entry name" value="Helical backbone' metal receptor"/>
    <property type="match status" value="1"/>
</dbReference>
<accession>A0ABP2I533</accession>
<name>A0ABP2I533_AERVM</name>
<gene>
    <name evidence="4" type="primary">adcA3</name>
    <name evidence="4" type="ORF">HMPREF0061_1823</name>
</gene>
<evidence type="ECO:0000313" key="5">
    <source>
        <dbReference type="Proteomes" id="UP000003764"/>
    </source>
</evidence>
<protein>
    <submittedName>
        <fullName evidence="4">Adhesion lipoprotein</fullName>
    </submittedName>
</protein>
<dbReference type="Pfam" id="PF01297">
    <property type="entry name" value="ZnuA"/>
    <property type="match status" value="1"/>
</dbReference>
<dbReference type="Proteomes" id="UP000003764">
    <property type="component" value="Unassembled WGS sequence"/>
</dbReference>
<feature type="non-terminal residue" evidence="4">
    <location>
        <position position="119"/>
    </location>
</feature>
<dbReference type="PRINTS" id="PR00691">
    <property type="entry name" value="ADHESINB"/>
</dbReference>
<proteinExistence type="inferred from homology"/>
<keyword evidence="3" id="KW-0732">Signal</keyword>
<reference evidence="4 5" key="1">
    <citation type="submission" date="2010-04" db="EMBL/GenBank/DDBJ databases">
        <authorList>
            <person name="Muzny D."/>
            <person name="Qin X."/>
            <person name="Deng J."/>
            <person name="Jiang H."/>
            <person name="Liu Y."/>
            <person name="Qu J."/>
            <person name="Song X.-Z."/>
            <person name="Zhang L."/>
            <person name="Thornton R."/>
            <person name="Coyle M."/>
            <person name="Francisco L."/>
            <person name="Jackson L."/>
            <person name="Javaid M."/>
            <person name="Korchina V."/>
            <person name="Kovar C."/>
            <person name="Mata R."/>
            <person name="Mathew T."/>
            <person name="Ngo R."/>
            <person name="Nguyen L."/>
            <person name="Nguyen N."/>
            <person name="Okwuonu G."/>
            <person name="Ongeri F."/>
            <person name="Pham C."/>
            <person name="Simmons D."/>
            <person name="Wilczek-Boney K."/>
            <person name="Hale W."/>
            <person name="Jakkamsetti A."/>
            <person name="Pham P."/>
            <person name="Ruth R."/>
            <person name="San Lucas F."/>
            <person name="Warren J."/>
            <person name="Zhang J."/>
            <person name="Zhao Z."/>
            <person name="Zhou C."/>
            <person name="Zhu D."/>
            <person name="Lee S."/>
            <person name="Bess C."/>
            <person name="Blankenburg K."/>
            <person name="Forbes L."/>
            <person name="Fu Q."/>
            <person name="Gubbala S."/>
            <person name="Hirani K."/>
            <person name="Jayaseelan J.C."/>
            <person name="Lara F."/>
            <person name="Munidasa M."/>
            <person name="Palculict T."/>
            <person name="Patil S."/>
            <person name="Pu L.-L."/>
            <person name="Saada N."/>
            <person name="Tang L."/>
            <person name="Weissenberger G."/>
            <person name="Zhu Y."/>
            <person name="Hemphill L."/>
            <person name="Shang Y."/>
            <person name="Youmans B."/>
            <person name="Ayvaz T."/>
            <person name="Ross M."/>
            <person name="Santibanez J."/>
            <person name="Aqrawi P."/>
            <person name="Gross S."/>
            <person name="Joshi V."/>
            <person name="Fowler G."/>
            <person name="Nazareth L."/>
            <person name="Reid J."/>
            <person name="Worley K."/>
            <person name="Petrosino J."/>
            <person name="Highlander S."/>
            <person name="Gibbs R."/>
            <person name="Gibbs R."/>
        </authorList>
    </citation>
    <scope>NUCLEOTIDE SEQUENCE [LARGE SCALE GENOMIC DNA]</scope>
    <source>
        <strain evidence="4 5">ATCC 11563</strain>
    </source>
</reference>